<evidence type="ECO:0000256" key="2">
    <source>
        <dbReference type="SAM" id="Phobius"/>
    </source>
</evidence>
<accession>A0AAD8JYN7</accession>
<name>A0AAD8JYN7_TARER</name>
<comment type="caution">
    <text evidence="3">The sequence shown here is derived from an EMBL/GenBank/DDBJ whole genome shotgun (WGS) entry which is preliminary data.</text>
</comment>
<feature type="compositionally biased region" description="Acidic residues" evidence="1">
    <location>
        <begin position="445"/>
        <end position="455"/>
    </location>
</feature>
<feature type="compositionally biased region" description="Acidic residues" evidence="1">
    <location>
        <begin position="469"/>
        <end position="478"/>
    </location>
</feature>
<proteinExistence type="predicted"/>
<keyword evidence="2" id="KW-0472">Membrane</keyword>
<keyword evidence="2" id="KW-0812">Transmembrane</keyword>
<gene>
    <name evidence="3" type="ORF">QVD17_34593</name>
</gene>
<dbReference type="PANTHER" id="PTHR33870">
    <property type="entry name" value="CARDIOMYOPATHY-ASSOCIATED PROTEIN"/>
    <property type="match status" value="1"/>
</dbReference>
<feature type="compositionally biased region" description="Acidic residues" evidence="1">
    <location>
        <begin position="250"/>
        <end position="265"/>
    </location>
</feature>
<sequence length="498" mass="56199">MSMRLKEVLRISFLNLFRLLKVLTFLIMLILASRHPLLVFMVLVLIWTYRTFPVLFSLLVHAFPVIASTLVLLGTLLFYGHANAPQIDQKEAKSYHHDVHNMVFGGMGNAASTDEETYGGNNMNVNDEHKRGSSVESCVSRGSKKMLTQEGYKSEMGNRKRVLVSRGGQFQGFGTGNGKLSSDGSRKNSFDPLQSVLGRMDDENKEWETGSDVVEGSSPSGSMGDMFPMLDEFHPLLESDGHLQRGEIVNETDDDDDDDDEEEENGMTWTEDDHRRLMNMGTLELERNQRLESLIARQKAIKNMRIMAEKNMVNMSPDLRFIDAHVSTGRNAPFDLPNHSHENILESAPSNMMPRRNPFDLSYDPRGGKPDHPPGHKKASTGYNERNISRRRFTKDNNSVKFHHVAKGDDRSKEIKTSGHADKTINKSNSSKFFDVPDDIHDGNDDNDNEEEEYSSMENPNSDSKDPQEDSEDSDTEEAGLPQRLGQGIRSWLTGWKA</sequence>
<organism evidence="3 4">
    <name type="scientific">Tagetes erecta</name>
    <name type="common">African marigold</name>
    <dbReference type="NCBI Taxonomy" id="13708"/>
    <lineage>
        <taxon>Eukaryota</taxon>
        <taxon>Viridiplantae</taxon>
        <taxon>Streptophyta</taxon>
        <taxon>Embryophyta</taxon>
        <taxon>Tracheophyta</taxon>
        <taxon>Spermatophyta</taxon>
        <taxon>Magnoliopsida</taxon>
        <taxon>eudicotyledons</taxon>
        <taxon>Gunneridae</taxon>
        <taxon>Pentapetalae</taxon>
        <taxon>asterids</taxon>
        <taxon>campanulids</taxon>
        <taxon>Asterales</taxon>
        <taxon>Asteraceae</taxon>
        <taxon>Asteroideae</taxon>
        <taxon>Heliantheae alliance</taxon>
        <taxon>Tageteae</taxon>
        <taxon>Tagetes</taxon>
    </lineage>
</organism>
<feature type="transmembrane region" description="Helical" evidence="2">
    <location>
        <begin position="55"/>
        <end position="80"/>
    </location>
</feature>
<evidence type="ECO:0000256" key="1">
    <source>
        <dbReference type="SAM" id="MobiDB-lite"/>
    </source>
</evidence>
<dbReference type="EMBL" id="JAUHHV010000009">
    <property type="protein sequence ID" value="KAK1412957.1"/>
    <property type="molecule type" value="Genomic_DNA"/>
</dbReference>
<protein>
    <submittedName>
        <fullName evidence="3">Uncharacterized protein</fullName>
    </submittedName>
</protein>
<dbReference type="PANTHER" id="PTHR33870:SF4">
    <property type="entry name" value="CARDIOMYOPATHY-ASSOCIATED PROTEIN"/>
    <property type="match status" value="1"/>
</dbReference>
<feature type="region of interest" description="Disordered" evidence="1">
    <location>
        <begin position="167"/>
        <end position="224"/>
    </location>
</feature>
<keyword evidence="4" id="KW-1185">Reference proteome</keyword>
<dbReference type="Proteomes" id="UP001229421">
    <property type="component" value="Unassembled WGS sequence"/>
</dbReference>
<feature type="compositionally biased region" description="Basic and acidic residues" evidence="1">
    <location>
        <begin position="199"/>
        <end position="208"/>
    </location>
</feature>
<reference evidence="3" key="1">
    <citation type="journal article" date="2023" name="bioRxiv">
        <title>Improved chromosome-level genome assembly for marigold (Tagetes erecta).</title>
        <authorList>
            <person name="Jiang F."/>
            <person name="Yuan L."/>
            <person name="Wang S."/>
            <person name="Wang H."/>
            <person name="Xu D."/>
            <person name="Wang A."/>
            <person name="Fan W."/>
        </authorList>
    </citation>
    <scope>NUCLEOTIDE SEQUENCE</scope>
    <source>
        <strain evidence="3">WSJ</strain>
        <tissue evidence="3">Leaf</tissue>
    </source>
</reference>
<feature type="region of interest" description="Disordered" evidence="1">
    <location>
        <begin position="241"/>
        <end position="270"/>
    </location>
</feature>
<evidence type="ECO:0000313" key="3">
    <source>
        <dbReference type="EMBL" id="KAK1412957.1"/>
    </source>
</evidence>
<dbReference type="AlphaFoldDB" id="A0AAD8JYN7"/>
<keyword evidence="2" id="KW-1133">Transmembrane helix</keyword>
<feature type="region of interest" description="Disordered" evidence="1">
    <location>
        <begin position="348"/>
        <end position="498"/>
    </location>
</feature>
<feature type="compositionally biased region" description="Basic and acidic residues" evidence="1">
    <location>
        <begin position="406"/>
        <end position="425"/>
    </location>
</feature>
<evidence type="ECO:0000313" key="4">
    <source>
        <dbReference type="Proteomes" id="UP001229421"/>
    </source>
</evidence>
<feature type="transmembrane region" description="Helical" evidence="2">
    <location>
        <begin position="20"/>
        <end position="49"/>
    </location>
</feature>